<gene>
    <name evidence="1" type="ORF">K1T71_008418</name>
</gene>
<evidence type="ECO:0000313" key="2">
    <source>
        <dbReference type="Proteomes" id="UP000824533"/>
    </source>
</evidence>
<name>A0ACC1CXM1_9NEOP</name>
<dbReference type="Proteomes" id="UP000824533">
    <property type="component" value="Linkage Group LG14"/>
</dbReference>
<evidence type="ECO:0000313" key="1">
    <source>
        <dbReference type="EMBL" id="KAJ0176244.1"/>
    </source>
</evidence>
<proteinExistence type="predicted"/>
<sequence length="195" mass="22333">MRLRKCVPKKFLGGFSLRNGLIGFAIFMSIVMACCALGVGLEILDYLGCESCSRGMLRRAYAFSIISVIYCILMLGVHLWVVWGIKHEMLPAFFIYYLMTVVWWGWTGFSSSFFNILLLCMYVINFRNDWSPIQTNFYIPLYQSILGSFLYPPSISLGIPTLMYSSSAVERSWSYIIISICERYFVSPKPSSVCK</sequence>
<accession>A0ACC1CXM1</accession>
<reference evidence="1 2" key="1">
    <citation type="journal article" date="2021" name="Front. Genet.">
        <title>Chromosome-Level Genome Assembly Reveals Significant Gene Expansion in the Toll and IMD Signaling Pathways of Dendrolimus kikuchii.</title>
        <authorList>
            <person name="Zhou J."/>
            <person name="Wu P."/>
            <person name="Xiong Z."/>
            <person name="Liu N."/>
            <person name="Zhao N."/>
            <person name="Ji M."/>
            <person name="Qiu Y."/>
            <person name="Yang B."/>
        </authorList>
    </citation>
    <scope>NUCLEOTIDE SEQUENCE [LARGE SCALE GENOMIC DNA]</scope>
    <source>
        <strain evidence="1">Ann1</strain>
    </source>
</reference>
<dbReference type="EMBL" id="CM034400">
    <property type="protein sequence ID" value="KAJ0176244.1"/>
    <property type="molecule type" value="Genomic_DNA"/>
</dbReference>
<comment type="caution">
    <text evidence="1">The sequence shown here is derived from an EMBL/GenBank/DDBJ whole genome shotgun (WGS) entry which is preliminary data.</text>
</comment>
<keyword evidence="2" id="KW-1185">Reference proteome</keyword>
<protein>
    <submittedName>
        <fullName evidence="1">Uncharacterized protein</fullName>
    </submittedName>
</protein>
<organism evidence="1 2">
    <name type="scientific">Dendrolimus kikuchii</name>
    <dbReference type="NCBI Taxonomy" id="765133"/>
    <lineage>
        <taxon>Eukaryota</taxon>
        <taxon>Metazoa</taxon>
        <taxon>Ecdysozoa</taxon>
        <taxon>Arthropoda</taxon>
        <taxon>Hexapoda</taxon>
        <taxon>Insecta</taxon>
        <taxon>Pterygota</taxon>
        <taxon>Neoptera</taxon>
        <taxon>Endopterygota</taxon>
        <taxon>Lepidoptera</taxon>
        <taxon>Glossata</taxon>
        <taxon>Ditrysia</taxon>
        <taxon>Bombycoidea</taxon>
        <taxon>Lasiocampidae</taxon>
        <taxon>Dendrolimus</taxon>
    </lineage>
</organism>